<keyword evidence="3" id="KW-1185">Reference proteome</keyword>
<keyword evidence="1" id="KW-0472">Membrane</keyword>
<evidence type="ECO:0000256" key="1">
    <source>
        <dbReference type="SAM" id="Phobius"/>
    </source>
</evidence>
<evidence type="ECO:0000313" key="2">
    <source>
        <dbReference type="EMBL" id="KXS08797.1"/>
    </source>
</evidence>
<keyword evidence="1" id="KW-1133">Transmembrane helix</keyword>
<reference evidence="2 3" key="1">
    <citation type="journal article" date="2015" name="Genome Biol. Evol.">
        <title>Phylogenomic analyses indicate that early fungi evolved digesting cell walls of algal ancestors of land plants.</title>
        <authorList>
            <person name="Chang Y."/>
            <person name="Wang S."/>
            <person name="Sekimoto S."/>
            <person name="Aerts A.L."/>
            <person name="Choi C."/>
            <person name="Clum A."/>
            <person name="LaButti K.M."/>
            <person name="Lindquist E.A."/>
            <person name="Yee Ngan C."/>
            <person name="Ohm R.A."/>
            <person name="Salamov A.A."/>
            <person name="Grigoriev I.V."/>
            <person name="Spatafora J.W."/>
            <person name="Berbee M.L."/>
        </authorList>
    </citation>
    <scope>NUCLEOTIDE SEQUENCE [LARGE SCALE GENOMIC DNA]</scope>
    <source>
        <strain evidence="2 3">JEL478</strain>
    </source>
</reference>
<feature type="transmembrane region" description="Helical" evidence="1">
    <location>
        <begin position="89"/>
        <end position="107"/>
    </location>
</feature>
<gene>
    <name evidence="2" type="ORF">M427DRAFT_50315</name>
</gene>
<protein>
    <submittedName>
        <fullName evidence="2">Uncharacterized protein</fullName>
    </submittedName>
</protein>
<name>A0A138ZWC5_GONPJ</name>
<evidence type="ECO:0000313" key="3">
    <source>
        <dbReference type="Proteomes" id="UP000070544"/>
    </source>
</evidence>
<dbReference type="AlphaFoldDB" id="A0A138ZWC5"/>
<sequence>MTNVINFNWDSDNIVEDANSMWDNLGSHFDKVVQSIKEDYEKKTYQLAQAFDMYSLGSMFGELITWCTEKDKLPFDAFNMHQVRITIKFVINSDVCLTFFGNVFGWISKALVYVFQAITSVFTSLGSLIGGTFGNLLSSLGGGINSLVNSVGSGLGSLGGIVSNGVGGVIGGVGGAIGGVGGVIGSGVGSVGGAIGSGVGSVGGAIGSGIGGAGGAIGGALGGIF</sequence>
<accession>A0A138ZWC5</accession>
<keyword evidence="1" id="KW-0812">Transmembrane</keyword>
<dbReference type="EMBL" id="KQ965985">
    <property type="protein sequence ID" value="KXS08797.1"/>
    <property type="molecule type" value="Genomic_DNA"/>
</dbReference>
<dbReference type="Proteomes" id="UP000070544">
    <property type="component" value="Unassembled WGS sequence"/>
</dbReference>
<feature type="transmembrane region" description="Helical" evidence="1">
    <location>
        <begin position="113"/>
        <end position="137"/>
    </location>
</feature>
<proteinExistence type="predicted"/>
<organism evidence="2 3">
    <name type="scientific">Gonapodya prolifera (strain JEL478)</name>
    <name type="common">Monoblepharis prolifera</name>
    <dbReference type="NCBI Taxonomy" id="1344416"/>
    <lineage>
        <taxon>Eukaryota</taxon>
        <taxon>Fungi</taxon>
        <taxon>Fungi incertae sedis</taxon>
        <taxon>Chytridiomycota</taxon>
        <taxon>Chytridiomycota incertae sedis</taxon>
        <taxon>Monoblepharidomycetes</taxon>
        <taxon>Monoblepharidales</taxon>
        <taxon>Gonapodyaceae</taxon>
        <taxon>Gonapodya</taxon>
    </lineage>
</organism>